<protein>
    <submittedName>
        <fullName evidence="2">Uncharacterized protein</fullName>
    </submittedName>
</protein>
<dbReference type="EMBL" id="JARBJD010000190">
    <property type="protein sequence ID" value="KAK2947817.1"/>
    <property type="molecule type" value="Genomic_DNA"/>
</dbReference>
<feature type="compositionally biased region" description="Basic and acidic residues" evidence="1">
    <location>
        <begin position="347"/>
        <end position="362"/>
    </location>
</feature>
<proteinExistence type="predicted"/>
<evidence type="ECO:0000313" key="2">
    <source>
        <dbReference type="EMBL" id="KAK2947817.1"/>
    </source>
</evidence>
<organism evidence="2 3">
    <name type="scientific">Blattamonas nauphoetae</name>
    <dbReference type="NCBI Taxonomy" id="2049346"/>
    <lineage>
        <taxon>Eukaryota</taxon>
        <taxon>Metamonada</taxon>
        <taxon>Preaxostyla</taxon>
        <taxon>Oxymonadida</taxon>
        <taxon>Blattamonas</taxon>
    </lineage>
</organism>
<feature type="region of interest" description="Disordered" evidence="1">
    <location>
        <begin position="340"/>
        <end position="362"/>
    </location>
</feature>
<evidence type="ECO:0000256" key="1">
    <source>
        <dbReference type="SAM" id="MobiDB-lite"/>
    </source>
</evidence>
<reference evidence="2 3" key="1">
    <citation type="journal article" date="2022" name="bioRxiv">
        <title>Genomics of Preaxostyla Flagellates Illuminates Evolutionary Transitions and the Path Towards Mitochondrial Loss.</title>
        <authorList>
            <person name="Novak L.V.F."/>
            <person name="Treitli S.C."/>
            <person name="Pyrih J."/>
            <person name="Halakuc P."/>
            <person name="Pipaliya S.V."/>
            <person name="Vacek V."/>
            <person name="Brzon O."/>
            <person name="Soukal P."/>
            <person name="Eme L."/>
            <person name="Dacks J.B."/>
            <person name="Karnkowska A."/>
            <person name="Elias M."/>
            <person name="Hampl V."/>
        </authorList>
    </citation>
    <scope>NUCLEOTIDE SEQUENCE [LARGE SCALE GENOMIC DNA]</scope>
    <source>
        <strain evidence="2">NAU3</strain>
        <tissue evidence="2">Gut</tissue>
    </source>
</reference>
<keyword evidence="3" id="KW-1185">Reference proteome</keyword>
<evidence type="ECO:0000313" key="3">
    <source>
        <dbReference type="Proteomes" id="UP001281761"/>
    </source>
</evidence>
<dbReference type="Proteomes" id="UP001281761">
    <property type="component" value="Unassembled WGS sequence"/>
</dbReference>
<sequence length="424" mass="47379">MESILNSDKHHAAAHEATPLFLRTDPNDINTLDQLTTLLLSLICHLDGENAFTEIVSTRACVLLKRIVPLCREMDADPDIHFKHIHSPQSSFNRLTESIVSLLRCSNEDLVQITISCLCDILRRVSPSTLFDFIAAGLFSLLPHAFYQQDMHLVPHADSNLMVILYWFVFCSHHDNSRMICEKDEISTEAFQQIYMDKFIHPVEPFIEFICQNSRRIANSDDESDFPRLLGTLVGHSPFLAQMTLSILSLSVPFAFTASLAVFESDDKTSALLHPLLDGLLEWQAEGPAVHLRSKQILAKLREGGLSDELELYFRRMGSRKRVDSSAMLRAVGPQERILSGLSTDSAKADSNEKSATSHHDRTRIVNSILRQTRPNGSLAPISTGNHVEIVVALSHHPESLQQGTMTSIVGPLLPTPQSPPFLF</sequence>
<name>A0ABQ9XB00_9EUKA</name>
<comment type="caution">
    <text evidence="2">The sequence shown here is derived from an EMBL/GenBank/DDBJ whole genome shotgun (WGS) entry which is preliminary data.</text>
</comment>
<accession>A0ABQ9XB00</accession>
<gene>
    <name evidence="2" type="ORF">BLNAU_17237</name>
</gene>